<feature type="signal peptide" evidence="3">
    <location>
        <begin position="1"/>
        <end position="23"/>
    </location>
</feature>
<gene>
    <name evidence="5" type="ORF">FALBO_11436</name>
</gene>
<dbReference type="PROSITE" id="PS51257">
    <property type="entry name" value="PROKAR_LIPOPROTEIN"/>
    <property type="match status" value="1"/>
</dbReference>
<evidence type="ECO:0000256" key="2">
    <source>
        <dbReference type="ARBA" id="ARBA00023180"/>
    </source>
</evidence>
<dbReference type="GO" id="GO:0008081">
    <property type="term" value="F:phosphoric diester hydrolase activity"/>
    <property type="evidence" value="ECO:0007669"/>
    <property type="project" value="TreeGrafter"/>
</dbReference>
<dbReference type="EMBL" id="JAADYS010001658">
    <property type="protein sequence ID" value="KAF4461762.1"/>
    <property type="molecule type" value="Genomic_DNA"/>
</dbReference>
<organism evidence="5 6">
    <name type="scientific">Fusarium albosuccineum</name>
    <dbReference type="NCBI Taxonomy" id="1237068"/>
    <lineage>
        <taxon>Eukaryota</taxon>
        <taxon>Fungi</taxon>
        <taxon>Dikarya</taxon>
        <taxon>Ascomycota</taxon>
        <taxon>Pezizomycotina</taxon>
        <taxon>Sordariomycetes</taxon>
        <taxon>Hypocreomycetidae</taxon>
        <taxon>Hypocreales</taxon>
        <taxon>Nectriaceae</taxon>
        <taxon>Fusarium</taxon>
        <taxon>Fusarium decemcellulare species complex</taxon>
    </lineage>
</organism>
<reference evidence="5 6" key="1">
    <citation type="submission" date="2020-01" db="EMBL/GenBank/DDBJ databases">
        <title>Identification and distribution of gene clusters putatively required for synthesis of sphingolipid metabolism inhibitors in phylogenetically diverse species of the filamentous fungus Fusarium.</title>
        <authorList>
            <person name="Kim H.-S."/>
            <person name="Busman M."/>
            <person name="Brown D.W."/>
            <person name="Divon H."/>
            <person name="Uhlig S."/>
            <person name="Proctor R.H."/>
        </authorList>
    </citation>
    <scope>NUCLEOTIDE SEQUENCE [LARGE SCALE GENOMIC DNA]</scope>
    <source>
        <strain evidence="5 6">NRRL 20459</strain>
    </source>
</reference>
<keyword evidence="3" id="KW-0732">Signal</keyword>
<dbReference type="PANTHER" id="PTHR10340:SF34">
    <property type="entry name" value="SPHINGOMYELIN PHOSPHODIESTERASE"/>
    <property type="match status" value="1"/>
</dbReference>
<accession>A0A8H4PHU8</accession>
<sequence>MKLLVGRLLLIFSFLASCPTAVGQSKESTSTVSRVAEQSSIPTKASGIWDDITNGAKCQGCQGVVVLLKDLAHLGDRVFVSILQDLCKQATSEDDDVCDGVIALEGPVLASSLRKIKVGSRASKNLCAGLIGLCPFPPTDPYKVSLPAIPTAVPRPKPFNDILDILDILDSKELIKIAHFSDIHVDALYTVGANTNCTKPMCCRPYEKSDEPGNNDFPAGPFGDHNCGPPESLEKSIYKAIQQHEPQFSIFTGDIVDHALWNTTIEHNTMEIKSAYQNMADAGMRLVYGTIGNHEQHPSNAIAPNDVNNSAQWLYNLIASAWTRWIGYQPEVKVFGAYSVKYPKGNLRIISLSTNMYYTLNFWLYQETRKDPDDQLAWLVQELDKAEQAGERVFILGHMPMGNSDSFYDGSNYFDQVVNRYKDTISSMFFGKSPPL</sequence>
<dbReference type="CDD" id="cd00842">
    <property type="entry name" value="MPP_ASMase"/>
    <property type="match status" value="1"/>
</dbReference>
<proteinExistence type="predicted"/>
<dbReference type="SUPFAM" id="SSF56300">
    <property type="entry name" value="Metallo-dependent phosphatases"/>
    <property type="match status" value="1"/>
</dbReference>
<evidence type="ECO:0000256" key="3">
    <source>
        <dbReference type="SAM" id="SignalP"/>
    </source>
</evidence>
<keyword evidence="1" id="KW-0378">Hydrolase</keyword>
<dbReference type="Gene3D" id="3.60.21.10">
    <property type="match status" value="1"/>
</dbReference>
<dbReference type="InterPro" id="IPR004843">
    <property type="entry name" value="Calcineurin-like_PHP"/>
</dbReference>
<evidence type="ECO:0000259" key="4">
    <source>
        <dbReference type="Pfam" id="PF00149"/>
    </source>
</evidence>
<name>A0A8H4PHU8_9HYPO</name>
<dbReference type="PANTHER" id="PTHR10340">
    <property type="entry name" value="SPHINGOMYELIN PHOSPHODIESTERASE"/>
    <property type="match status" value="1"/>
</dbReference>
<protein>
    <submittedName>
        <fullName evidence="5">Sphingomyelin phosphodiesterase</fullName>
    </submittedName>
</protein>
<dbReference type="InterPro" id="IPR029052">
    <property type="entry name" value="Metallo-depent_PP-like"/>
</dbReference>
<evidence type="ECO:0000313" key="5">
    <source>
        <dbReference type="EMBL" id="KAF4461762.1"/>
    </source>
</evidence>
<comment type="caution">
    <text evidence="5">The sequence shown here is derived from an EMBL/GenBank/DDBJ whole genome shotgun (WGS) entry which is preliminary data.</text>
</comment>
<evidence type="ECO:0000313" key="6">
    <source>
        <dbReference type="Proteomes" id="UP000554235"/>
    </source>
</evidence>
<keyword evidence="6" id="KW-1185">Reference proteome</keyword>
<feature type="domain" description="Calcineurin-like phosphoesterase" evidence="4">
    <location>
        <begin position="175"/>
        <end position="422"/>
    </location>
</feature>
<dbReference type="Proteomes" id="UP000554235">
    <property type="component" value="Unassembled WGS sequence"/>
</dbReference>
<keyword evidence="2" id="KW-0325">Glycoprotein</keyword>
<evidence type="ECO:0000256" key="1">
    <source>
        <dbReference type="ARBA" id="ARBA00022801"/>
    </source>
</evidence>
<dbReference type="Pfam" id="PF00149">
    <property type="entry name" value="Metallophos"/>
    <property type="match status" value="1"/>
</dbReference>
<dbReference type="InterPro" id="IPR041805">
    <property type="entry name" value="ASMase/PPN1_MPP"/>
</dbReference>
<dbReference type="AlphaFoldDB" id="A0A8H4PHU8"/>
<dbReference type="OrthoDB" id="282973at2759"/>
<feature type="chain" id="PRO_5034439693" evidence="3">
    <location>
        <begin position="24"/>
        <end position="436"/>
    </location>
</feature>